<accession>A0A6P8WD31</accession>
<evidence type="ECO:0000259" key="13">
    <source>
        <dbReference type="PROSITE" id="PS50240"/>
    </source>
</evidence>
<dbReference type="PROSITE" id="PS00134">
    <property type="entry name" value="TRYPSIN_HIS"/>
    <property type="match status" value="1"/>
</dbReference>
<dbReference type="Pfam" id="PF00089">
    <property type="entry name" value="Trypsin"/>
    <property type="match status" value="1"/>
</dbReference>
<dbReference type="PROSITE" id="PS50240">
    <property type="entry name" value="TRYPSIN_DOM"/>
    <property type="match status" value="1"/>
</dbReference>
<dbReference type="PANTHER" id="PTHR24276">
    <property type="entry name" value="POLYSERASE-RELATED"/>
    <property type="match status" value="1"/>
</dbReference>
<keyword evidence="8" id="KW-0865">Zymogen</keyword>
<name>A0A6P8WD31_DROAB</name>
<dbReference type="GO" id="GO:0006508">
    <property type="term" value="P:proteolysis"/>
    <property type="evidence" value="ECO:0007669"/>
    <property type="project" value="UniProtKB-KW"/>
</dbReference>
<protein>
    <recommendedName>
        <fullName evidence="11">trypsin</fullName>
        <ecNumber evidence="11">3.4.21.4</ecNumber>
    </recommendedName>
</protein>
<keyword evidence="3" id="KW-0964">Secreted</keyword>
<keyword evidence="5" id="KW-0732">Signal</keyword>
<keyword evidence="7 12" id="KW-0720">Serine protease</keyword>
<dbReference type="InterPro" id="IPR001314">
    <property type="entry name" value="Peptidase_S1A"/>
</dbReference>
<dbReference type="SUPFAM" id="SSF50494">
    <property type="entry name" value="Trypsin-like serine proteases"/>
    <property type="match status" value="1"/>
</dbReference>
<evidence type="ECO:0000256" key="8">
    <source>
        <dbReference type="ARBA" id="ARBA00023145"/>
    </source>
</evidence>
<evidence type="ECO:0000256" key="11">
    <source>
        <dbReference type="ARBA" id="ARBA00038868"/>
    </source>
</evidence>
<dbReference type="InterPro" id="IPR001254">
    <property type="entry name" value="Trypsin_dom"/>
</dbReference>
<evidence type="ECO:0000256" key="9">
    <source>
        <dbReference type="ARBA" id="ARBA00023157"/>
    </source>
</evidence>
<keyword evidence="9" id="KW-1015">Disulfide bond</keyword>
<dbReference type="AlphaFoldDB" id="A0A6P8WD31"/>
<comment type="catalytic activity">
    <reaction evidence="10">
        <text>Preferential cleavage: Arg-|-Xaa, Lys-|-Xaa.</text>
        <dbReference type="EC" id="3.4.21.4"/>
    </reaction>
</comment>
<evidence type="ECO:0000256" key="6">
    <source>
        <dbReference type="ARBA" id="ARBA00022801"/>
    </source>
</evidence>
<evidence type="ECO:0000256" key="12">
    <source>
        <dbReference type="RuleBase" id="RU363034"/>
    </source>
</evidence>
<dbReference type="GO" id="GO:0004252">
    <property type="term" value="F:serine-type endopeptidase activity"/>
    <property type="evidence" value="ECO:0007669"/>
    <property type="project" value="UniProtKB-EC"/>
</dbReference>
<evidence type="ECO:0000256" key="10">
    <source>
        <dbReference type="ARBA" id="ARBA00036320"/>
    </source>
</evidence>
<evidence type="ECO:0000256" key="4">
    <source>
        <dbReference type="ARBA" id="ARBA00022670"/>
    </source>
</evidence>
<evidence type="ECO:0000256" key="7">
    <source>
        <dbReference type="ARBA" id="ARBA00022825"/>
    </source>
</evidence>
<dbReference type="GeneID" id="117566164"/>
<proteinExistence type="inferred from homology"/>
<dbReference type="CDD" id="cd00190">
    <property type="entry name" value="Tryp_SPc"/>
    <property type="match status" value="1"/>
</dbReference>
<feature type="domain" description="Peptidase S1" evidence="13">
    <location>
        <begin position="47"/>
        <end position="266"/>
    </location>
</feature>
<gene>
    <name evidence="15" type="primary">LOC117566164</name>
</gene>
<sequence length="281" mass="30247">MSQRLNMFSQVLVLLSATTLFFIVDAHITNVWPNWLKLKKIGPDGRIIGGLDTTIETTPWQVSLQSYAMHFCGGAIYSSNIIVTAAHCVDHKDPRTISVRVGTNAHNIGGSIVNVSAKYVHEKYSDPEVLNDVALLLLSSPLEMSDSVKAIPLAKSEPNDGAAVLVSGWGRTETEYTPLNLKSVSVNIVGRDKCAEVYGITCITKATICAASPGKDACQGDSGGPLVHNGKLVGIVSWGNGCAEPNYPGVYANVPTLRKWIVKAAKKLGSKHKLRAENYKM</sequence>
<evidence type="ECO:0000256" key="1">
    <source>
        <dbReference type="ARBA" id="ARBA00004239"/>
    </source>
</evidence>
<dbReference type="SMART" id="SM00020">
    <property type="entry name" value="Tryp_SPc"/>
    <property type="match status" value="1"/>
</dbReference>
<keyword evidence="6 12" id="KW-0378">Hydrolase</keyword>
<evidence type="ECO:0000256" key="2">
    <source>
        <dbReference type="ARBA" id="ARBA00007664"/>
    </source>
</evidence>
<dbReference type="GO" id="GO:0005576">
    <property type="term" value="C:extracellular region"/>
    <property type="evidence" value="ECO:0007669"/>
    <property type="project" value="UniProtKB-SubCell"/>
</dbReference>
<keyword evidence="14" id="KW-1185">Reference proteome</keyword>
<organism evidence="14 15">
    <name type="scientific">Drosophila albomicans</name>
    <name type="common">Fruit fly</name>
    <dbReference type="NCBI Taxonomy" id="7291"/>
    <lineage>
        <taxon>Eukaryota</taxon>
        <taxon>Metazoa</taxon>
        <taxon>Ecdysozoa</taxon>
        <taxon>Arthropoda</taxon>
        <taxon>Hexapoda</taxon>
        <taxon>Insecta</taxon>
        <taxon>Pterygota</taxon>
        <taxon>Neoptera</taxon>
        <taxon>Endopterygota</taxon>
        <taxon>Diptera</taxon>
        <taxon>Brachycera</taxon>
        <taxon>Muscomorpha</taxon>
        <taxon>Ephydroidea</taxon>
        <taxon>Drosophilidae</taxon>
        <taxon>Drosophila</taxon>
    </lineage>
</organism>
<dbReference type="Gene3D" id="2.40.10.10">
    <property type="entry name" value="Trypsin-like serine proteases"/>
    <property type="match status" value="1"/>
</dbReference>
<evidence type="ECO:0000256" key="5">
    <source>
        <dbReference type="ARBA" id="ARBA00022729"/>
    </source>
</evidence>
<dbReference type="InterPro" id="IPR033116">
    <property type="entry name" value="TRYPSIN_SER"/>
</dbReference>
<evidence type="ECO:0000313" key="15">
    <source>
        <dbReference type="RefSeq" id="XP_034101554.2"/>
    </source>
</evidence>
<dbReference type="PRINTS" id="PR00722">
    <property type="entry name" value="CHYMOTRYPSIN"/>
</dbReference>
<dbReference type="Proteomes" id="UP000515160">
    <property type="component" value="Chromosome 2L"/>
</dbReference>
<dbReference type="PROSITE" id="PS00135">
    <property type="entry name" value="TRYPSIN_SER"/>
    <property type="match status" value="1"/>
</dbReference>
<keyword evidence="4 12" id="KW-0645">Protease</keyword>
<dbReference type="PANTHER" id="PTHR24276:SF91">
    <property type="entry name" value="AT26814P-RELATED"/>
    <property type="match status" value="1"/>
</dbReference>
<dbReference type="InterPro" id="IPR050430">
    <property type="entry name" value="Peptidase_S1"/>
</dbReference>
<dbReference type="InterPro" id="IPR043504">
    <property type="entry name" value="Peptidase_S1_PA_chymotrypsin"/>
</dbReference>
<evidence type="ECO:0000256" key="3">
    <source>
        <dbReference type="ARBA" id="ARBA00022525"/>
    </source>
</evidence>
<comment type="similarity">
    <text evidence="2">Belongs to the peptidase S1 family.</text>
</comment>
<evidence type="ECO:0000313" key="14">
    <source>
        <dbReference type="Proteomes" id="UP000515160"/>
    </source>
</evidence>
<comment type="subcellular location">
    <subcellularLocation>
        <location evidence="1">Secreted</location>
        <location evidence="1">Extracellular space</location>
    </subcellularLocation>
</comment>
<dbReference type="RefSeq" id="XP_034101554.2">
    <property type="nucleotide sequence ID" value="XM_034245663.2"/>
</dbReference>
<dbReference type="EC" id="3.4.21.4" evidence="11"/>
<reference evidence="15" key="1">
    <citation type="submission" date="2025-08" db="UniProtKB">
        <authorList>
            <consortium name="RefSeq"/>
        </authorList>
    </citation>
    <scope>IDENTIFICATION</scope>
    <source>
        <strain evidence="15">15112-1751.03</strain>
        <tissue evidence="15">Whole Adult</tissue>
    </source>
</reference>
<dbReference type="InterPro" id="IPR018114">
    <property type="entry name" value="TRYPSIN_HIS"/>
</dbReference>
<dbReference type="OrthoDB" id="10059102at2759"/>
<dbReference type="FunFam" id="2.40.10.10:FF:000077">
    <property type="entry name" value="Predicted protein"/>
    <property type="match status" value="1"/>
</dbReference>
<dbReference type="InterPro" id="IPR009003">
    <property type="entry name" value="Peptidase_S1_PA"/>
</dbReference>